<feature type="compositionally biased region" description="Basic and acidic residues" evidence="1">
    <location>
        <begin position="547"/>
        <end position="556"/>
    </location>
</feature>
<proteinExistence type="predicted"/>
<accession>A0AAV1HWL6</accession>
<feature type="region of interest" description="Disordered" evidence="1">
    <location>
        <begin position="481"/>
        <end position="505"/>
    </location>
</feature>
<feature type="compositionally biased region" description="Polar residues" evidence="1">
    <location>
        <begin position="284"/>
        <end position="296"/>
    </location>
</feature>
<keyword evidence="3" id="KW-1185">Reference proteome</keyword>
<feature type="compositionally biased region" description="Polar residues" evidence="1">
    <location>
        <begin position="437"/>
        <end position="450"/>
    </location>
</feature>
<dbReference type="AlphaFoldDB" id="A0AAV1HWL6"/>
<feature type="region of interest" description="Disordered" evidence="1">
    <location>
        <begin position="618"/>
        <end position="691"/>
    </location>
</feature>
<reference evidence="2 3" key="1">
    <citation type="submission" date="2023-10" db="EMBL/GenBank/DDBJ databases">
        <authorList>
            <person name="Maclean D."/>
            <person name="Macfadyen A."/>
        </authorList>
    </citation>
    <scope>NUCLEOTIDE SEQUENCE [LARGE SCALE GENOMIC DNA]</scope>
</reference>
<name>A0AAV1HWL6_9CHLO</name>
<dbReference type="Proteomes" id="UP001314263">
    <property type="component" value="Unassembled WGS sequence"/>
</dbReference>
<evidence type="ECO:0000313" key="2">
    <source>
        <dbReference type="EMBL" id="CAK0753004.1"/>
    </source>
</evidence>
<sequence length="869" mass="93493">MEVGLTQLVGSQSQQQILLGQPPFEVVEKRVKKRPGRGAETDYRLHFIGLAESENGFLSRKVILDAPGGSEALAAFENAQTLHNIESEDNLDTWQPESMAGVPVQPATQQPHETQLPQTQQHFSASPAHDMLTQQWQDPVMRNDNTAHGPQQQTSYGRTMPAGRGGLSAAGPAHQGDFRIVNGLPSSLWEDPGTASGAQEGLNTWANLAAQSCQLSSARPGVEDSSLPAQPLQQEVHCVSPRVQQQPPDLFAAFAAATRQSNASNAQGILGPGQSRAPAGSHAAYSSTLRGSVQQHQADESDRHLPHHAEASFAFHPVNEPMPSQRPHHAHASPIHMSNPAIAGQLQSEAARPLPASFHRTGMWAAQEQRLPGQPAAAAGSYPTPMQQHIGAQHVSTVRHPGQPMPQMYNTKAAPRATDPRATAANPMGGAEHTGQPEPSSSAYRGQHQPSAHEAPRGFYDTVAQSISANLPAASQAWLGGPAHRGLTPAPAPQEPSRAQAPTMPTTVRSGAQSINCAEPRPHSVVITAARSCAAERGQRPGQPEVQQRELQHSSDDAAETSDAVALAALEHQAAQLIRTRARPESAREPRGARLPYTSTSAWGAWVPAVNSLAWDRGTGQQKEAAAPSGCDVEDPIEETPGPLQERLEPASQERAVPDRRSPPRQRKQLKRIFADEQVPPEEVASPQKLRRLVKKVAVALEQAARHEDSEIGSSAERFNQQSARAKAEPLKATSDDTLLNQEKPCELAASSQQPSNGGGDPAHTVSTGAACKPASTSMPLPTLAAGELAGEDNEDDDDLQTRLSEKGWHGAFIRRAKHSTNFAGEDELQLQIAWPDSLSMWVDKRELHKRPHTHLNLIKFYESKTKPR</sequence>
<feature type="region of interest" description="Disordered" evidence="1">
    <location>
        <begin position="704"/>
        <end position="800"/>
    </location>
</feature>
<comment type="caution">
    <text evidence="2">The sequence shown here is derived from an EMBL/GenBank/DDBJ whole genome shotgun (WGS) entry which is preliminary data.</text>
</comment>
<evidence type="ECO:0000313" key="3">
    <source>
        <dbReference type="Proteomes" id="UP001314263"/>
    </source>
</evidence>
<protein>
    <recommendedName>
        <fullName evidence="4">Chromo domain-containing protein</fullName>
    </recommendedName>
</protein>
<feature type="region of interest" description="Disordered" evidence="1">
    <location>
        <begin position="265"/>
        <end position="304"/>
    </location>
</feature>
<feature type="region of interest" description="Disordered" evidence="1">
    <location>
        <begin position="397"/>
        <end position="454"/>
    </location>
</feature>
<dbReference type="EMBL" id="CAUYUE010000003">
    <property type="protein sequence ID" value="CAK0753004.1"/>
    <property type="molecule type" value="Genomic_DNA"/>
</dbReference>
<feature type="compositionally biased region" description="Acidic residues" evidence="1">
    <location>
        <begin position="790"/>
        <end position="799"/>
    </location>
</feature>
<feature type="region of interest" description="Disordered" evidence="1">
    <location>
        <begin position="533"/>
        <end position="560"/>
    </location>
</feature>
<organism evidence="2 3">
    <name type="scientific">Coccomyxa viridis</name>
    <dbReference type="NCBI Taxonomy" id="1274662"/>
    <lineage>
        <taxon>Eukaryota</taxon>
        <taxon>Viridiplantae</taxon>
        <taxon>Chlorophyta</taxon>
        <taxon>core chlorophytes</taxon>
        <taxon>Trebouxiophyceae</taxon>
        <taxon>Trebouxiophyceae incertae sedis</taxon>
        <taxon>Coccomyxaceae</taxon>
        <taxon>Coccomyxa</taxon>
    </lineage>
</organism>
<evidence type="ECO:0008006" key="4">
    <source>
        <dbReference type="Google" id="ProtNLM"/>
    </source>
</evidence>
<evidence type="ECO:0000256" key="1">
    <source>
        <dbReference type="SAM" id="MobiDB-lite"/>
    </source>
</evidence>
<feature type="compositionally biased region" description="Low complexity" evidence="1">
    <location>
        <begin position="413"/>
        <end position="425"/>
    </location>
</feature>
<gene>
    <name evidence="2" type="ORF">CVIRNUC_002188</name>
</gene>